<organism evidence="4 5">
    <name type="scientific">Candidatus Nitrospira kreftii</name>
    <dbReference type="NCBI Taxonomy" id="2652173"/>
    <lineage>
        <taxon>Bacteria</taxon>
        <taxon>Pseudomonadati</taxon>
        <taxon>Nitrospirota</taxon>
        <taxon>Nitrospiria</taxon>
        <taxon>Nitrospirales</taxon>
        <taxon>Nitrospiraceae</taxon>
        <taxon>Nitrospira</taxon>
    </lineage>
</organism>
<proteinExistence type="predicted"/>
<dbReference type="Pfam" id="PF00535">
    <property type="entry name" value="Glycos_transf_2"/>
    <property type="match status" value="1"/>
</dbReference>
<dbReference type="InterPro" id="IPR001173">
    <property type="entry name" value="Glyco_trans_2-like"/>
</dbReference>
<dbReference type="KEGG" id="nkf:Nkreftii_001380"/>
<feature type="domain" description="Glycosyltransferase 2-like" evidence="3">
    <location>
        <begin position="10"/>
        <end position="148"/>
    </location>
</feature>
<dbReference type="Gene3D" id="3.90.550.10">
    <property type="entry name" value="Spore Coat Polysaccharide Biosynthesis Protein SpsA, Chain A"/>
    <property type="match status" value="1"/>
</dbReference>
<dbReference type="AlphaFoldDB" id="A0A7S8FDC8"/>
<dbReference type="InterPro" id="IPR029044">
    <property type="entry name" value="Nucleotide-diphossugar_trans"/>
</dbReference>
<evidence type="ECO:0000313" key="4">
    <source>
        <dbReference type="EMBL" id="QPD03606.1"/>
    </source>
</evidence>
<reference evidence="4 5" key="1">
    <citation type="journal article" date="2020" name="ISME J.">
        <title>Enrichment and physiological characterization of a novel comammox Nitrospira indicates ammonium inhibition of complete nitrification.</title>
        <authorList>
            <person name="Sakoula D."/>
            <person name="Koch H."/>
            <person name="Frank J."/>
            <person name="Jetten M.S.M."/>
            <person name="van Kessel M.A.H.J."/>
            <person name="Lucker S."/>
        </authorList>
    </citation>
    <scope>NUCLEOTIDE SEQUENCE [LARGE SCALE GENOMIC DNA]</scope>
    <source>
        <strain evidence="4">Comreactor17</strain>
    </source>
</reference>
<dbReference type="PANTHER" id="PTHR22916">
    <property type="entry name" value="GLYCOSYLTRANSFERASE"/>
    <property type="match status" value="1"/>
</dbReference>
<name>A0A7S8FDC8_9BACT</name>
<evidence type="ECO:0000259" key="3">
    <source>
        <dbReference type="Pfam" id="PF00535"/>
    </source>
</evidence>
<keyword evidence="1" id="KW-0328">Glycosyltransferase</keyword>
<dbReference type="SUPFAM" id="SSF53448">
    <property type="entry name" value="Nucleotide-diphospho-sugar transferases"/>
    <property type="match status" value="1"/>
</dbReference>
<protein>
    <submittedName>
        <fullName evidence="4">Glycosyl transferase</fullName>
    </submittedName>
</protein>
<dbReference type="GO" id="GO:0016758">
    <property type="term" value="F:hexosyltransferase activity"/>
    <property type="evidence" value="ECO:0007669"/>
    <property type="project" value="UniProtKB-ARBA"/>
</dbReference>
<gene>
    <name evidence="4" type="ORF">Nkreftii_001380</name>
</gene>
<dbReference type="PANTHER" id="PTHR22916:SF51">
    <property type="entry name" value="GLYCOSYLTRANSFERASE EPSH-RELATED"/>
    <property type="match status" value="1"/>
</dbReference>
<evidence type="ECO:0000313" key="5">
    <source>
        <dbReference type="Proteomes" id="UP000593737"/>
    </source>
</evidence>
<evidence type="ECO:0000256" key="1">
    <source>
        <dbReference type="ARBA" id="ARBA00022676"/>
    </source>
</evidence>
<keyword evidence="2 4" id="KW-0808">Transferase</keyword>
<accession>A0A7S8FDC8</accession>
<dbReference type="Proteomes" id="UP000593737">
    <property type="component" value="Chromosome"/>
</dbReference>
<dbReference type="EMBL" id="CP047423">
    <property type="protein sequence ID" value="QPD03606.1"/>
    <property type="molecule type" value="Genomic_DNA"/>
</dbReference>
<dbReference type="CDD" id="cd00761">
    <property type="entry name" value="Glyco_tranf_GTA_type"/>
    <property type="match status" value="1"/>
</dbReference>
<evidence type="ECO:0000256" key="2">
    <source>
        <dbReference type="ARBA" id="ARBA00022679"/>
    </source>
</evidence>
<sequence>MEKKRKPLVSVLTPVYNGEKYLPECIESVLAQTYQNWEYIIANNRSTDHTVEIALAYAKKDERIRIHNNSEFVSGDANGNIAFRQIASESKYCKMVHADDWLFPECVERMVELAEAYPTVGMVGSYGLRNKHVSWDGLPYPSHVVPGRELGRSAFLGGPYVFGSPTSTLICSDEVRKRPAAYNEGNQHCDIELCFDILRNRDFGFVHQVLTFTRDHAESQTAFSQRFGTDYLGTLEHLTKYGRAYLSEQELDQCFRRSWRQYYKFLAAKLLHGSDDGFWKFHQTELARLGLRLTYGKMAKPVMAELFDLVLNPLKTVMRIAKKLSR</sequence>